<evidence type="ECO:0000313" key="2">
    <source>
        <dbReference type="Proteomes" id="UP000030520"/>
    </source>
</evidence>
<keyword evidence="2" id="KW-1185">Reference proteome</keyword>
<name>A0ABR4YDX8_9VIBR</name>
<accession>A0ABR4YDX8</accession>
<organism evidence="1 2">
    <name type="scientific">Vibrio variabilis</name>
    <dbReference type="NCBI Taxonomy" id="990271"/>
    <lineage>
        <taxon>Bacteria</taxon>
        <taxon>Pseudomonadati</taxon>
        <taxon>Pseudomonadota</taxon>
        <taxon>Gammaproteobacteria</taxon>
        <taxon>Vibrionales</taxon>
        <taxon>Vibrionaceae</taxon>
        <taxon>Vibrio</taxon>
    </lineage>
</organism>
<comment type="caution">
    <text evidence="1">The sequence shown here is derived from an EMBL/GenBank/DDBJ whole genome shotgun (WGS) entry which is preliminary data.</text>
</comment>
<protein>
    <submittedName>
        <fullName evidence="1">Uncharacterized protein</fullName>
    </submittedName>
</protein>
<proteinExistence type="predicted"/>
<dbReference type="Proteomes" id="UP000030520">
    <property type="component" value="Unassembled WGS sequence"/>
</dbReference>
<gene>
    <name evidence="1" type="ORF">NL53_05135</name>
</gene>
<reference evidence="1 2" key="1">
    <citation type="submission" date="2014-10" db="EMBL/GenBank/DDBJ databases">
        <title>Genome sequencing of Vibrio variabilis T01.</title>
        <authorList>
            <person name="Chan K.-G."/>
            <person name="Mohamad N.I."/>
        </authorList>
    </citation>
    <scope>NUCLEOTIDE SEQUENCE [LARGE SCALE GENOMIC DNA]</scope>
    <source>
        <strain evidence="1 2">T01</strain>
    </source>
</reference>
<sequence length="304" mass="34896">MADNFSGQLYKNVKGSGSISIRYSLDIKSVFKKTLLIFNLYNKYKYNIYDAVQISQLIMLNNLIGTLPTQLKKAITFCDAHPEDNLIAQSLKSRSINTYTLQHGYYVLSDESINSEVYLNFVSDYMLCWGESSVDNITLMGLERNKLIKFGCFKKNNNLNVSLKKNRVTLFLNGTHSSEDNYQLVSLYSQIKNQDKDIEVKIRRHPDDNNNYGLEEDAFDKLSLIESMSLTCYSVILSSGTFVDLYLNNIPFSILKTEKMPNEFKTLRQCGSVTEILSHINQRIFVSVEDARLIEKKTDWGVLK</sequence>
<evidence type="ECO:0000313" key="1">
    <source>
        <dbReference type="EMBL" id="KHA61697.1"/>
    </source>
</evidence>
<dbReference type="EMBL" id="JRWM01000005">
    <property type="protein sequence ID" value="KHA61697.1"/>
    <property type="molecule type" value="Genomic_DNA"/>
</dbReference>